<feature type="transmembrane region" description="Helical" evidence="1">
    <location>
        <begin position="185"/>
        <end position="201"/>
    </location>
</feature>
<feature type="transmembrane region" description="Helical" evidence="1">
    <location>
        <begin position="109"/>
        <end position="137"/>
    </location>
</feature>
<dbReference type="PANTHER" id="PTHR40078">
    <property type="entry name" value="INTEGRAL MEMBRANE PROTEIN-RELATED"/>
    <property type="match status" value="1"/>
</dbReference>
<dbReference type="Proteomes" id="UP000824264">
    <property type="component" value="Unassembled WGS sequence"/>
</dbReference>
<dbReference type="Pfam" id="PF19700">
    <property type="entry name" value="DUF6198"/>
    <property type="match status" value="1"/>
</dbReference>
<feature type="transmembrane region" description="Helical" evidence="1">
    <location>
        <begin position="9"/>
        <end position="26"/>
    </location>
</feature>
<evidence type="ECO:0000313" key="3">
    <source>
        <dbReference type="Proteomes" id="UP000824264"/>
    </source>
</evidence>
<reference evidence="2" key="2">
    <citation type="submission" date="2021-04" db="EMBL/GenBank/DDBJ databases">
        <authorList>
            <person name="Gilroy R."/>
        </authorList>
    </citation>
    <scope>NUCLEOTIDE SEQUENCE</scope>
    <source>
        <strain evidence="2">ChiSxjej5B17-1746</strain>
    </source>
</reference>
<evidence type="ECO:0000313" key="2">
    <source>
        <dbReference type="EMBL" id="HIW78928.1"/>
    </source>
</evidence>
<sequence>MRKGLLRRYGAFGASLFVCALGIGLITNANLGTSPITSLPYVASRILGLSLGTLTFLLNVFFLAWQKAVLGKDFHASHLMQLPAVFLFSVFIDMGMALTAPLMTQVYGLQALMCVIGCAVLGLGISVEIVCNVTVLPGEGIVIAIAYRYKRIFDRIKILFDVSLVTSALLLSLVFLGGVEGVREGTVVSALLVGTFVRIFTPWAKRLQNRLTDEEPPHGR</sequence>
<accession>A0A9D1U9B0</accession>
<keyword evidence="1" id="KW-0812">Transmembrane</keyword>
<name>A0A9D1U9B0_9BACT</name>
<evidence type="ECO:0000256" key="1">
    <source>
        <dbReference type="SAM" id="Phobius"/>
    </source>
</evidence>
<feature type="transmembrane region" description="Helical" evidence="1">
    <location>
        <begin position="46"/>
        <end position="65"/>
    </location>
</feature>
<feature type="transmembrane region" description="Helical" evidence="1">
    <location>
        <begin position="158"/>
        <end position="179"/>
    </location>
</feature>
<keyword evidence="1" id="KW-1133">Transmembrane helix</keyword>
<organism evidence="2 3">
    <name type="scientific">Candidatus Bilophila faecipullorum</name>
    <dbReference type="NCBI Taxonomy" id="2838482"/>
    <lineage>
        <taxon>Bacteria</taxon>
        <taxon>Pseudomonadati</taxon>
        <taxon>Thermodesulfobacteriota</taxon>
        <taxon>Desulfovibrionia</taxon>
        <taxon>Desulfovibrionales</taxon>
        <taxon>Desulfovibrionaceae</taxon>
        <taxon>Bilophila</taxon>
    </lineage>
</organism>
<keyword evidence="1" id="KW-0472">Membrane</keyword>
<reference evidence="2" key="1">
    <citation type="journal article" date="2021" name="PeerJ">
        <title>Extensive microbial diversity within the chicken gut microbiome revealed by metagenomics and culture.</title>
        <authorList>
            <person name="Gilroy R."/>
            <person name="Ravi A."/>
            <person name="Getino M."/>
            <person name="Pursley I."/>
            <person name="Horton D.L."/>
            <person name="Alikhan N.F."/>
            <person name="Baker D."/>
            <person name="Gharbi K."/>
            <person name="Hall N."/>
            <person name="Watson M."/>
            <person name="Adriaenssens E.M."/>
            <person name="Foster-Nyarko E."/>
            <person name="Jarju S."/>
            <person name="Secka A."/>
            <person name="Antonio M."/>
            <person name="Oren A."/>
            <person name="Chaudhuri R.R."/>
            <person name="La Ragione R."/>
            <person name="Hildebrand F."/>
            <person name="Pallen M.J."/>
        </authorList>
    </citation>
    <scope>NUCLEOTIDE SEQUENCE</scope>
    <source>
        <strain evidence="2">ChiSxjej5B17-1746</strain>
    </source>
</reference>
<dbReference type="AlphaFoldDB" id="A0A9D1U9B0"/>
<gene>
    <name evidence="2" type="ORF">H9874_07275</name>
</gene>
<comment type="caution">
    <text evidence="2">The sequence shown here is derived from an EMBL/GenBank/DDBJ whole genome shotgun (WGS) entry which is preliminary data.</text>
</comment>
<proteinExistence type="predicted"/>
<feature type="transmembrane region" description="Helical" evidence="1">
    <location>
        <begin position="85"/>
        <end position="103"/>
    </location>
</feature>
<protein>
    <submittedName>
        <fullName evidence="2">YitT family protein</fullName>
    </submittedName>
</protein>
<dbReference type="InterPro" id="IPR038750">
    <property type="entry name" value="YczE/YyaS-like"/>
</dbReference>
<dbReference type="EMBL" id="DXGI01000276">
    <property type="protein sequence ID" value="HIW78928.1"/>
    <property type="molecule type" value="Genomic_DNA"/>
</dbReference>
<dbReference type="PANTHER" id="PTHR40078:SF1">
    <property type="entry name" value="INTEGRAL MEMBRANE PROTEIN"/>
    <property type="match status" value="1"/>
</dbReference>